<proteinExistence type="predicted"/>
<dbReference type="Gene3D" id="3.60.130.30">
    <property type="match status" value="1"/>
</dbReference>
<name>A0A2H3D0P3_ARMGA</name>
<gene>
    <name evidence="1" type="ORF">ARMGADRAFT_936869</name>
</gene>
<evidence type="ECO:0000313" key="1">
    <source>
        <dbReference type="EMBL" id="PBK88851.1"/>
    </source>
</evidence>
<dbReference type="EMBL" id="KZ293671">
    <property type="protein sequence ID" value="PBK88851.1"/>
    <property type="molecule type" value="Genomic_DNA"/>
</dbReference>
<accession>A0A2H3D0P3</accession>
<dbReference type="AlphaFoldDB" id="A0A2H3D0P3"/>
<sequence>WETVNAGAQSTIQSASNLCKFTEKQKCHRRGRFPTLAIGVSFGGGQKVPGNLKLSKCNRLADWQCNASYVIKTFDGYLDSRTVTHNPPMYKAYCDNQETLHASDHLLQKNFNNSVFEATTVNFGNTCTDEHTDDRNRADRWCVITAIGNFDQKMGGHLILWDLRLIIEFPAGSSIFIPSALITHSNISVAPDEVRFSMTQYTAGGLFRWVYNSFCSDITVMKQADKSERAQREHDRRLRWKLGLQNFPRF</sequence>
<dbReference type="InParanoid" id="A0A2H3D0P3"/>
<dbReference type="OMA" id="NTCTDEH"/>
<organism evidence="1 2">
    <name type="scientific">Armillaria gallica</name>
    <name type="common">Bulbous honey fungus</name>
    <name type="synonym">Armillaria bulbosa</name>
    <dbReference type="NCBI Taxonomy" id="47427"/>
    <lineage>
        <taxon>Eukaryota</taxon>
        <taxon>Fungi</taxon>
        <taxon>Dikarya</taxon>
        <taxon>Basidiomycota</taxon>
        <taxon>Agaricomycotina</taxon>
        <taxon>Agaricomycetes</taxon>
        <taxon>Agaricomycetidae</taxon>
        <taxon>Agaricales</taxon>
        <taxon>Marasmiineae</taxon>
        <taxon>Physalacriaceae</taxon>
        <taxon>Armillaria</taxon>
    </lineage>
</organism>
<reference evidence="2" key="1">
    <citation type="journal article" date="2017" name="Nat. Ecol. Evol.">
        <title>Genome expansion and lineage-specific genetic innovations in the forest pathogenic fungi Armillaria.</title>
        <authorList>
            <person name="Sipos G."/>
            <person name="Prasanna A.N."/>
            <person name="Walter M.C."/>
            <person name="O'Connor E."/>
            <person name="Balint B."/>
            <person name="Krizsan K."/>
            <person name="Kiss B."/>
            <person name="Hess J."/>
            <person name="Varga T."/>
            <person name="Slot J."/>
            <person name="Riley R."/>
            <person name="Boka B."/>
            <person name="Rigling D."/>
            <person name="Barry K."/>
            <person name="Lee J."/>
            <person name="Mihaltcheva S."/>
            <person name="LaButti K."/>
            <person name="Lipzen A."/>
            <person name="Waldron R."/>
            <person name="Moloney N.M."/>
            <person name="Sperisen C."/>
            <person name="Kredics L."/>
            <person name="Vagvoelgyi C."/>
            <person name="Patrignani A."/>
            <person name="Fitzpatrick D."/>
            <person name="Nagy I."/>
            <person name="Doyle S."/>
            <person name="Anderson J.B."/>
            <person name="Grigoriev I.V."/>
            <person name="Gueldener U."/>
            <person name="Muensterkoetter M."/>
            <person name="Nagy L.G."/>
        </authorList>
    </citation>
    <scope>NUCLEOTIDE SEQUENCE [LARGE SCALE GENOMIC DNA]</scope>
    <source>
        <strain evidence="2">Ar21-2</strain>
    </source>
</reference>
<evidence type="ECO:0000313" key="2">
    <source>
        <dbReference type="Proteomes" id="UP000217790"/>
    </source>
</evidence>
<dbReference type="Proteomes" id="UP000217790">
    <property type="component" value="Unassembled WGS sequence"/>
</dbReference>
<dbReference type="OrthoDB" id="3202607at2759"/>
<protein>
    <submittedName>
        <fullName evidence="1">Uncharacterized protein</fullName>
    </submittedName>
</protein>
<keyword evidence="2" id="KW-1185">Reference proteome</keyword>
<feature type="non-terminal residue" evidence="1">
    <location>
        <position position="1"/>
    </location>
</feature>